<proteinExistence type="predicted"/>
<organism evidence="1 2">
    <name type="scientific">Aspergillus cristatus</name>
    <name type="common">Chinese Fuzhuan brick tea-fermentation fungus</name>
    <name type="synonym">Eurotium cristatum</name>
    <dbReference type="NCBI Taxonomy" id="573508"/>
    <lineage>
        <taxon>Eukaryota</taxon>
        <taxon>Fungi</taxon>
        <taxon>Dikarya</taxon>
        <taxon>Ascomycota</taxon>
        <taxon>Pezizomycotina</taxon>
        <taxon>Eurotiomycetes</taxon>
        <taxon>Eurotiomycetidae</taxon>
        <taxon>Eurotiales</taxon>
        <taxon>Aspergillaceae</taxon>
        <taxon>Aspergillus</taxon>
        <taxon>Aspergillus subgen. Aspergillus</taxon>
    </lineage>
</organism>
<name>A0A1E3BI30_ASPCR</name>
<dbReference type="Proteomes" id="UP000094569">
    <property type="component" value="Unassembled WGS sequence"/>
</dbReference>
<accession>A0A1E3BI30</accession>
<gene>
    <name evidence="1" type="ORF">SI65_03657</name>
</gene>
<dbReference type="EMBL" id="JXNT01000003">
    <property type="protein sequence ID" value="ODM20604.1"/>
    <property type="molecule type" value="Genomic_DNA"/>
</dbReference>
<evidence type="ECO:0000313" key="2">
    <source>
        <dbReference type="Proteomes" id="UP000094569"/>
    </source>
</evidence>
<protein>
    <submittedName>
        <fullName evidence="1">Uncharacterized protein</fullName>
    </submittedName>
</protein>
<evidence type="ECO:0000313" key="1">
    <source>
        <dbReference type="EMBL" id="ODM20604.1"/>
    </source>
</evidence>
<sequence>MATLKNLLVTKSNTSTSDIESNTHLVQPKIESFPSAIRASRLFLEQTPPSRSIVDSQISARE</sequence>
<reference evidence="1 2" key="1">
    <citation type="journal article" date="2016" name="BMC Genomics">
        <title>Comparative genomic and transcriptomic analyses of the Fuzhuan brick tea-fermentation fungus Aspergillus cristatus.</title>
        <authorList>
            <person name="Ge Y."/>
            <person name="Wang Y."/>
            <person name="Liu Y."/>
            <person name="Tan Y."/>
            <person name="Ren X."/>
            <person name="Zhang X."/>
            <person name="Hyde K.D."/>
            <person name="Liu Y."/>
            <person name="Liu Z."/>
        </authorList>
    </citation>
    <scope>NUCLEOTIDE SEQUENCE [LARGE SCALE GENOMIC DNA]</scope>
    <source>
        <strain evidence="1 2">GZAAS20.1005</strain>
    </source>
</reference>
<comment type="caution">
    <text evidence="1">The sequence shown here is derived from an EMBL/GenBank/DDBJ whole genome shotgun (WGS) entry which is preliminary data.</text>
</comment>
<keyword evidence="2" id="KW-1185">Reference proteome</keyword>
<dbReference type="AlphaFoldDB" id="A0A1E3BI30"/>
<dbReference type="VEuPathDB" id="FungiDB:SI65_03657"/>